<feature type="transmembrane region" description="Helical" evidence="2">
    <location>
        <begin position="82"/>
        <end position="111"/>
    </location>
</feature>
<comment type="caution">
    <text evidence="4">The sequence shown here is derived from an EMBL/GenBank/DDBJ whole genome shotgun (WGS) entry which is preliminary data.</text>
</comment>
<proteinExistence type="predicted"/>
<gene>
    <name evidence="4" type="ORF">GCM10023340_12250</name>
</gene>
<keyword evidence="2" id="KW-1133">Transmembrane helix</keyword>
<dbReference type="InterPro" id="IPR025241">
    <property type="entry name" value="DUF4190"/>
</dbReference>
<feature type="transmembrane region" description="Helical" evidence="2">
    <location>
        <begin position="132"/>
        <end position="165"/>
    </location>
</feature>
<accession>A0ABP9PCS4</accession>
<dbReference type="Proteomes" id="UP001500221">
    <property type="component" value="Unassembled WGS sequence"/>
</dbReference>
<evidence type="ECO:0000256" key="2">
    <source>
        <dbReference type="SAM" id="Phobius"/>
    </source>
</evidence>
<protein>
    <recommendedName>
        <fullName evidence="3">DUF4190 domain-containing protein</fullName>
    </recommendedName>
</protein>
<feature type="compositionally biased region" description="Low complexity" evidence="1">
    <location>
        <begin position="34"/>
        <end position="44"/>
    </location>
</feature>
<feature type="compositionally biased region" description="Basic and acidic residues" evidence="1">
    <location>
        <begin position="1"/>
        <end position="13"/>
    </location>
</feature>
<sequence length="168" mass="17181">MTQPPDRSERPDGSEPEPTSPFLAKPASPSGDDVPTAPQPTQVQPQPPYAPYAPGYPPPGAPGAYPFTQSHSGANTALTLGIISLVCAVFSFTCLTIPGILCGPFAIYFGIKAQREIGAQPGRYGNQGAAVGGLVCGIVGTVIGLLMVALLVFVFGTFFGILGLFGGS</sequence>
<name>A0ABP9PCS4_9ACTN</name>
<evidence type="ECO:0000313" key="5">
    <source>
        <dbReference type="Proteomes" id="UP001500221"/>
    </source>
</evidence>
<dbReference type="RefSeq" id="WP_345455712.1">
    <property type="nucleotide sequence ID" value="NZ_BAABKG010000002.1"/>
</dbReference>
<feature type="domain" description="DUF4190" evidence="3">
    <location>
        <begin position="80"/>
        <end position="146"/>
    </location>
</feature>
<dbReference type="Pfam" id="PF13828">
    <property type="entry name" value="DUF4190"/>
    <property type="match status" value="1"/>
</dbReference>
<keyword evidence="5" id="KW-1185">Reference proteome</keyword>
<keyword evidence="2" id="KW-0812">Transmembrane</keyword>
<organism evidence="4 5">
    <name type="scientific">Nocardioides marinquilinus</name>
    <dbReference type="NCBI Taxonomy" id="1210400"/>
    <lineage>
        <taxon>Bacteria</taxon>
        <taxon>Bacillati</taxon>
        <taxon>Actinomycetota</taxon>
        <taxon>Actinomycetes</taxon>
        <taxon>Propionibacteriales</taxon>
        <taxon>Nocardioidaceae</taxon>
        <taxon>Nocardioides</taxon>
    </lineage>
</organism>
<feature type="compositionally biased region" description="Pro residues" evidence="1">
    <location>
        <begin position="45"/>
        <end position="55"/>
    </location>
</feature>
<evidence type="ECO:0000256" key="1">
    <source>
        <dbReference type="SAM" id="MobiDB-lite"/>
    </source>
</evidence>
<dbReference type="EMBL" id="BAABKG010000002">
    <property type="protein sequence ID" value="GAA5144478.1"/>
    <property type="molecule type" value="Genomic_DNA"/>
</dbReference>
<evidence type="ECO:0000259" key="3">
    <source>
        <dbReference type="Pfam" id="PF13828"/>
    </source>
</evidence>
<evidence type="ECO:0000313" key="4">
    <source>
        <dbReference type="EMBL" id="GAA5144478.1"/>
    </source>
</evidence>
<keyword evidence="2" id="KW-0472">Membrane</keyword>
<reference evidence="5" key="1">
    <citation type="journal article" date="2019" name="Int. J. Syst. Evol. Microbiol.">
        <title>The Global Catalogue of Microorganisms (GCM) 10K type strain sequencing project: providing services to taxonomists for standard genome sequencing and annotation.</title>
        <authorList>
            <consortium name="The Broad Institute Genomics Platform"/>
            <consortium name="The Broad Institute Genome Sequencing Center for Infectious Disease"/>
            <person name="Wu L."/>
            <person name="Ma J."/>
        </authorList>
    </citation>
    <scope>NUCLEOTIDE SEQUENCE [LARGE SCALE GENOMIC DNA]</scope>
    <source>
        <strain evidence="5">JCM 18459</strain>
    </source>
</reference>
<feature type="region of interest" description="Disordered" evidence="1">
    <location>
        <begin position="1"/>
        <end position="55"/>
    </location>
</feature>